<dbReference type="Pfam" id="PF00886">
    <property type="entry name" value="Ribosomal_S16"/>
    <property type="match status" value="1"/>
</dbReference>
<name>A0A1I7VLR7_LOALO</name>
<evidence type="ECO:0000256" key="13">
    <source>
        <dbReference type="SAM" id="Phobius"/>
    </source>
</evidence>
<dbReference type="STRING" id="7209.A0A1I7VLR7"/>
<dbReference type="InterPro" id="IPR023803">
    <property type="entry name" value="Ribosomal_bS16_dom_sf"/>
</dbReference>
<organism evidence="15 16">
    <name type="scientific">Loa loa</name>
    <name type="common">Eye worm</name>
    <name type="synonym">Filaria loa</name>
    <dbReference type="NCBI Taxonomy" id="7209"/>
    <lineage>
        <taxon>Eukaryota</taxon>
        <taxon>Metazoa</taxon>
        <taxon>Ecdysozoa</taxon>
        <taxon>Nematoda</taxon>
        <taxon>Chromadorea</taxon>
        <taxon>Rhabditida</taxon>
        <taxon>Spirurina</taxon>
        <taxon>Spiruromorpha</taxon>
        <taxon>Filarioidea</taxon>
        <taxon>Onchocercidae</taxon>
        <taxon>Loa</taxon>
    </lineage>
</organism>
<keyword evidence="10" id="KW-0687">Ribonucleoprotein</keyword>
<dbReference type="Pfam" id="PF08357">
    <property type="entry name" value="SEFIR"/>
    <property type="match status" value="1"/>
</dbReference>
<dbReference type="InterPro" id="IPR039465">
    <property type="entry name" value="IL-17_rcpt-like"/>
</dbReference>
<evidence type="ECO:0000256" key="8">
    <source>
        <dbReference type="ARBA" id="ARBA00023170"/>
    </source>
</evidence>
<dbReference type="GO" id="GO:0005840">
    <property type="term" value="C:ribosome"/>
    <property type="evidence" value="ECO:0007669"/>
    <property type="project" value="UniProtKB-KW"/>
</dbReference>
<evidence type="ECO:0000313" key="15">
    <source>
        <dbReference type="Proteomes" id="UP000095285"/>
    </source>
</evidence>
<dbReference type="InterPro" id="IPR000307">
    <property type="entry name" value="Ribosomal_bS16"/>
</dbReference>
<accession>A0A1I7VLR7</accession>
<keyword evidence="3 13" id="KW-0812">Transmembrane</keyword>
<dbReference type="GO" id="GO:0003735">
    <property type="term" value="F:structural constituent of ribosome"/>
    <property type="evidence" value="ECO:0007669"/>
    <property type="project" value="InterPro"/>
</dbReference>
<reference evidence="16" key="2">
    <citation type="submission" date="2016-11" db="UniProtKB">
        <authorList>
            <consortium name="WormBaseParasite"/>
        </authorList>
    </citation>
    <scope>IDENTIFICATION</scope>
</reference>
<keyword evidence="6 13" id="KW-1133">Transmembrane helix</keyword>
<dbReference type="eggNOG" id="ENOG502S3GM">
    <property type="taxonomic scope" value="Eukaryota"/>
</dbReference>
<dbReference type="GO" id="GO:0016020">
    <property type="term" value="C:membrane"/>
    <property type="evidence" value="ECO:0007669"/>
    <property type="project" value="UniProtKB-SubCell"/>
</dbReference>
<evidence type="ECO:0000256" key="10">
    <source>
        <dbReference type="ARBA" id="ARBA00023274"/>
    </source>
</evidence>
<dbReference type="PROSITE" id="PS51534">
    <property type="entry name" value="SEFIR"/>
    <property type="match status" value="1"/>
</dbReference>
<evidence type="ECO:0000256" key="5">
    <source>
        <dbReference type="ARBA" id="ARBA00022980"/>
    </source>
</evidence>
<dbReference type="Gene3D" id="3.40.50.11530">
    <property type="match status" value="1"/>
</dbReference>
<dbReference type="PANTHER" id="PTHR15583">
    <property type="entry name" value="INTERLEUKIN-17 RECEPTOR"/>
    <property type="match status" value="1"/>
</dbReference>
<protein>
    <recommendedName>
        <fullName evidence="11">Small ribosomal subunit protein bS16m</fullName>
    </recommendedName>
    <alternativeName>
        <fullName evidence="12">28S ribosomal protein S16, mitochondrial</fullName>
    </alternativeName>
</protein>
<comment type="subcellular location">
    <subcellularLocation>
        <location evidence="1">Membrane</location>
        <topology evidence="1">Single-pass type I membrane protein</topology>
    </subcellularLocation>
</comment>
<dbReference type="GO" id="GO:0005737">
    <property type="term" value="C:cytoplasm"/>
    <property type="evidence" value="ECO:0007669"/>
    <property type="project" value="UniProtKB-ARBA"/>
</dbReference>
<evidence type="ECO:0000313" key="16">
    <source>
        <dbReference type="WBParaSite" id="EN70_3971"/>
    </source>
</evidence>
<feature type="domain" description="SEFIR" evidence="14">
    <location>
        <begin position="436"/>
        <end position="592"/>
    </location>
</feature>
<keyword evidence="7 13" id="KW-0472">Membrane</keyword>
<keyword evidence="9" id="KW-0325">Glycoprotein</keyword>
<dbReference type="GO" id="GO:0030368">
    <property type="term" value="F:interleukin-17 receptor activity"/>
    <property type="evidence" value="ECO:0007669"/>
    <property type="project" value="InterPro"/>
</dbReference>
<keyword evidence="4" id="KW-0732">Signal</keyword>
<keyword evidence="8" id="KW-0675">Receptor</keyword>
<dbReference type="Proteomes" id="UP000095285">
    <property type="component" value="Unassembled WGS sequence"/>
</dbReference>
<evidence type="ECO:0000256" key="11">
    <source>
        <dbReference type="ARBA" id="ARBA00035263"/>
    </source>
</evidence>
<dbReference type="PANTHER" id="PTHR15583:SF7">
    <property type="entry name" value="INTERLEUKIN CYTOKINE RECEPTOR-RELATED PROTEIN 2"/>
    <property type="match status" value="1"/>
</dbReference>
<dbReference type="SUPFAM" id="SSF54565">
    <property type="entry name" value="Ribosomal protein S16"/>
    <property type="match status" value="1"/>
</dbReference>
<evidence type="ECO:0000256" key="12">
    <source>
        <dbReference type="ARBA" id="ARBA00035438"/>
    </source>
</evidence>
<evidence type="ECO:0000256" key="2">
    <source>
        <dbReference type="ARBA" id="ARBA00006668"/>
    </source>
</evidence>
<sequence>MLRTATRLKYSAGRPSIGLALFGCKNRPAYRIVVFPNKAYGRHHEGSIIEELGIFDPLPNFRNEKLVACDITRVKYWIGERNAHISPSLLEILECREEVRILPQNLYIFENDTQKCDEAESVLIPSRAPFCDSRDLIVIFSSVAVLSNGTNMLPYILLNVSIRVNNPISSVFLRLECLEAPNLEDDYCHNHEEQHRRWGRMIWPCRSLTLTESNLVSYPYFLSYHCFRLSSYSHYRLNVSCAPNLCRKSFIVTIPEETQVNPAISHFYDKDIADNDIYWSPLASVDLTLRDRVVIHYEKQPSLVATGISVAVFETTASSSTHLFTNTLDATAVEYEWKNVPAGNFTAYLYVSRLDCDLICSNDTMNKCTLCPSTRIHFTVEEDKIRFSASVYGLLSHEIYIIGVAVLCFIVAIAFFFLVPKWFHKVSLRELSLSQRTTVFIAYTDDSRLHSECIAAFAKILQHDANIDVFIDQFELKCSETLPLRWFVNKFAAADHVVLIFSEGANAILRGESLIQRQPFPEFFSIALNMLITECSKNVTKQSGKLLPVSEVSLRFAFAYMTYSPPSVIPEELTALPINIFKVPEQVQNLISWLHNQPSDIYVDMCIDISHLKSAINEVVEYQSKNPVWLAERLQTKYKSLGPIFSLQNIPFQSSCSVLTSDEQVHIAKTLNLEPPDVHTSMEEILSKEDAIFALVGSPDDSSVDSDNPISDRMHLQEFLIAKQN</sequence>
<reference evidence="15" key="1">
    <citation type="submission" date="2012-04" db="EMBL/GenBank/DDBJ databases">
        <title>The Genome Sequence of Loa loa.</title>
        <authorList>
            <consortium name="The Broad Institute Genome Sequencing Platform"/>
            <consortium name="Broad Institute Genome Sequencing Center for Infectious Disease"/>
            <person name="Nutman T.B."/>
            <person name="Fink D.L."/>
            <person name="Russ C."/>
            <person name="Young S."/>
            <person name="Zeng Q."/>
            <person name="Gargeya S."/>
            <person name="Alvarado L."/>
            <person name="Berlin A."/>
            <person name="Chapman S.B."/>
            <person name="Chen Z."/>
            <person name="Freedman E."/>
            <person name="Gellesch M."/>
            <person name="Goldberg J."/>
            <person name="Griggs A."/>
            <person name="Gujja S."/>
            <person name="Heilman E.R."/>
            <person name="Heiman D."/>
            <person name="Howarth C."/>
            <person name="Mehta T."/>
            <person name="Neiman D."/>
            <person name="Pearson M."/>
            <person name="Roberts A."/>
            <person name="Saif S."/>
            <person name="Shea T."/>
            <person name="Shenoy N."/>
            <person name="Sisk P."/>
            <person name="Stolte C."/>
            <person name="Sykes S."/>
            <person name="White J."/>
            <person name="Yandava C."/>
            <person name="Haas B."/>
            <person name="Henn M.R."/>
            <person name="Nusbaum C."/>
            <person name="Birren B."/>
        </authorList>
    </citation>
    <scope>NUCLEOTIDE SEQUENCE [LARGE SCALE GENOMIC DNA]</scope>
</reference>
<evidence type="ECO:0000256" key="9">
    <source>
        <dbReference type="ARBA" id="ARBA00023180"/>
    </source>
</evidence>
<evidence type="ECO:0000256" key="4">
    <source>
        <dbReference type="ARBA" id="ARBA00022729"/>
    </source>
</evidence>
<evidence type="ECO:0000256" key="7">
    <source>
        <dbReference type="ARBA" id="ARBA00023136"/>
    </source>
</evidence>
<evidence type="ECO:0000256" key="1">
    <source>
        <dbReference type="ARBA" id="ARBA00004479"/>
    </source>
</evidence>
<dbReference type="InterPro" id="IPR013568">
    <property type="entry name" value="SEFIR_dom"/>
</dbReference>
<comment type="similarity">
    <text evidence="2">Belongs to the bacterial ribosomal protein bS16 family.</text>
</comment>
<dbReference type="GO" id="GO:0006412">
    <property type="term" value="P:translation"/>
    <property type="evidence" value="ECO:0007669"/>
    <property type="project" value="InterPro"/>
</dbReference>
<proteinExistence type="inferred from homology"/>
<feature type="transmembrane region" description="Helical" evidence="13">
    <location>
        <begin position="399"/>
        <end position="419"/>
    </location>
</feature>
<dbReference type="AlphaFoldDB" id="A0A1I7VLR7"/>
<dbReference type="Gene3D" id="3.30.1320.10">
    <property type="match status" value="1"/>
</dbReference>
<dbReference type="GO" id="GO:1990904">
    <property type="term" value="C:ribonucleoprotein complex"/>
    <property type="evidence" value="ECO:0007669"/>
    <property type="project" value="UniProtKB-KW"/>
</dbReference>
<evidence type="ECO:0000259" key="14">
    <source>
        <dbReference type="PROSITE" id="PS51534"/>
    </source>
</evidence>
<keyword evidence="5" id="KW-0689">Ribosomal protein</keyword>
<dbReference type="WBParaSite" id="EN70_3971">
    <property type="protein sequence ID" value="EN70_3971"/>
    <property type="gene ID" value="EN70_3971"/>
</dbReference>
<keyword evidence="15" id="KW-1185">Reference proteome</keyword>
<evidence type="ECO:0000256" key="3">
    <source>
        <dbReference type="ARBA" id="ARBA00022692"/>
    </source>
</evidence>
<evidence type="ECO:0000256" key="6">
    <source>
        <dbReference type="ARBA" id="ARBA00022989"/>
    </source>
</evidence>